<proteinExistence type="predicted"/>
<dbReference type="InterPro" id="IPR051114">
    <property type="entry name" value="Mito_RNA_Proc_CCM1"/>
</dbReference>
<dbReference type="Pfam" id="PF13812">
    <property type="entry name" value="PPR_3"/>
    <property type="match status" value="1"/>
</dbReference>
<dbReference type="NCBIfam" id="TIGR00756">
    <property type="entry name" value="PPR"/>
    <property type="match status" value="3"/>
</dbReference>
<feature type="region of interest" description="Disordered" evidence="2">
    <location>
        <begin position="171"/>
        <end position="240"/>
    </location>
</feature>
<feature type="compositionally biased region" description="Polar residues" evidence="2">
    <location>
        <begin position="280"/>
        <end position="293"/>
    </location>
</feature>
<evidence type="ECO:0000313" key="4">
    <source>
        <dbReference type="EMBL" id="KAA1089849.1"/>
    </source>
</evidence>
<dbReference type="GO" id="GO:0006396">
    <property type="term" value="P:RNA processing"/>
    <property type="evidence" value="ECO:0007669"/>
    <property type="project" value="TreeGrafter"/>
</dbReference>
<dbReference type="Pfam" id="PF13041">
    <property type="entry name" value="PPR_2"/>
    <property type="match status" value="1"/>
</dbReference>
<evidence type="ECO:0000313" key="5">
    <source>
        <dbReference type="Proteomes" id="UP000324748"/>
    </source>
</evidence>
<dbReference type="EMBL" id="VDEP01000404">
    <property type="protein sequence ID" value="KAA1089849.1"/>
    <property type="molecule type" value="Genomic_DNA"/>
</dbReference>
<dbReference type="Proteomes" id="UP000324748">
    <property type="component" value="Unassembled WGS sequence"/>
</dbReference>
<dbReference type="OrthoDB" id="185373at2759"/>
<dbReference type="GO" id="GO:0003729">
    <property type="term" value="F:mRNA binding"/>
    <property type="evidence" value="ECO:0007669"/>
    <property type="project" value="TreeGrafter"/>
</dbReference>
<dbReference type="Proteomes" id="UP000325313">
    <property type="component" value="Unassembled WGS sequence"/>
</dbReference>
<dbReference type="GO" id="GO:0007005">
    <property type="term" value="P:mitochondrion organization"/>
    <property type="evidence" value="ECO:0007669"/>
    <property type="project" value="TreeGrafter"/>
</dbReference>
<dbReference type="PROSITE" id="PS51375">
    <property type="entry name" value="PPR"/>
    <property type="match status" value="2"/>
</dbReference>
<gene>
    <name evidence="3" type="ORF">PGT21_015905</name>
    <name evidence="4" type="ORF">PGTUg99_023236</name>
</gene>
<evidence type="ECO:0000256" key="1">
    <source>
        <dbReference type="PROSITE-ProRule" id="PRU00708"/>
    </source>
</evidence>
<organism evidence="4 6">
    <name type="scientific">Puccinia graminis f. sp. tritici</name>
    <dbReference type="NCBI Taxonomy" id="56615"/>
    <lineage>
        <taxon>Eukaryota</taxon>
        <taxon>Fungi</taxon>
        <taxon>Dikarya</taxon>
        <taxon>Basidiomycota</taxon>
        <taxon>Pucciniomycotina</taxon>
        <taxon>Pucciniomycetes</taxon>
        <taxon>Pucciniales</taxon>
        <taxon>Pucciniaceae</taxon>
        <taxon>Puccinia</taxon>
    </lineage>
</organism>
<feature type="region of interest" description="Disordered" evidence="2">
    <location>
        <begin position="1469"/>
        <end position="1497"/>
    </location>
</feature>
<evidence type="ECO:0000256" key="2">
    <source>
        <dbReference type="SAM" id="MobiDB-lite"/>
    </source>
</evidence>
<feature type="compositionally biased region" description="Polar residues" evidence="2">
    <location>
        <begin position="1484"/>
        <end position="1496"/>
    </location>
</feature>
<dbReference type="InterPro" id="IPR011990">
    <property type="entry name" value="TPR-like_helical_dom_sf"/>
</dbReference>
<dbReference type="PANTHER" id="PTHR47934:SF6">
    <property type="entry name" value="MITOCHONDRIAL GROUP I INTRON SPLICING FACTOR CCM1-RELATED"/>
    <property type="match status" value="1"/>
</dbReference>
<accession>A0A5B0NPL0</accession>
<dbReference type="InterPro" id="IPR002885">
    <property type="entry name" value="PPR_rpt"/>
</dbReference>
<feature type="repeat" description="PPR" evidence="1">
    <location>
        <begin position="1325"/>
        <end position="1355"/>
    </location>
</feature>
<evidence type="ECO:0000313" key="6">
    <source>
        <dbReference type="Proteomes" id="UP000325313"/>
    </source>
</evidence>
<feature type="compositionally biased region" description="Low complexity" evidence="2">
    <location>
        <begin position="52"/>
        <end position="66"/>
    </location>
</feature>
<sequence>MLLPKFATHISPFKLSHFANRGHQHFQHLRNTFTNINLSSTVGQNSHTLNNSATATGLGSSTSGSSASGGAGGAKWNAGSRTNWNQQAHSRLITQTNATSLEGFGSRLNEEDEDHDEFAPLYLSTIGIYKKRNRTISSRWSNEQTSLNPAGGLGLECTTLQTRCKTAFVDPNQANSTDPLDQILSASNDPHPHSNSSTDPHRTLFPFRKPPRRHSIDCLSPSGPNLAGSRPYARRFSTGNLAPCDLNRLNTLTDIRRTSQRNQSTLAHQSQPGPAENGPLMTSKTSDSSTTHLLRSDKLNPNHPQSIDQQWIQRATHTILTTEKNHHTTYYQLRKMLDSYLSSTSQPSSDVIDLMFWGIVVNKPNYEPITNLLDDHRYLTSNTPFKPSHETRSILLTALCRRDLSNAKELEHRKNRLANISVNQQLNQSLPNLSLAPVPTTEDVEMIGHLNSEPNFGFAAKLFDSFDREIVNQLQPAALEALIQCCANIDHFGSARSSAKLTARLALATKVFKILEDRQELSAESYSNLIVLMGLANKLPQAKALFETYKQSRSDPDEQNSTLYHQHQLKPPSSFILAAPESVPVQKWQPQPVNESSDAQVLLSLMRVYLATGDSIAAVGLLEDSLSPTLDPSSTFKSSAEHILEVILGFIRSNDYLSASNWIKRLFNGDHATYQLDDPSRRREFMDRIVTVACEPNRGFEGIGVAYDAAMISIDQIDFQFNSRDMAALMARLRNVLNLSLVHALHQFACLNPSDDQANAAIIPKIQDSLEKACSIVCCIITKRSASLKSDSEKLQAISDSQTYTTIENLAKRVIQTCLAIKNQGISKPSESLINLGRFSDDLLARLMSHYSTLPDIRNLQSVSSELRQQSSYLTGLLTSYQSILQPIPTSVPEPTYRQLLEHQFKFGLKITTPIILNNFSLVIAMQFYQLYVSTPNADQYLRSINDWAVLLTVGSILEIQAKEGKTIPSIQPDLSSSSSSSSVDHQVILEPLMDRFASALKNNSDLSVDQLDETIDVQLLLRVVHHYRLKVPGDDRLQAFLNKLQNDHPNWESESVARFEHYVKEGDKYLSNRFGLLRDGLTTSAESAPLASAANSHPDGVEGLPQPYLAMSHPIENTTGSLPAHIPFQSFNKQLSQLALSMFCCKDLKQLDRFHESVRESTSEGRYLSPDGAASLVETYGRLGQVERLSEMYLHAHVALASLASQTTPEKALRSVSWTRVENQMIIGLAYCGLLEHAHNHKNRLLQYFSVPSADAYAAIIQHTQETTDDASMALKLFEEAIRNRVSPNTFLCNTIISKLSKARRSKEALEVFEFMQQSNVARNSVTFGAIINACSKTGDEVRAEELFREMLVSKSFTARIPPFNTMIQLFTQHVKQPNRQKVLYYYGLMKKYRLAPSDHTYNLLMQAYGMIEPCDPNEMERIFEQACKDPKVRISGAHWSTLLNVRGCIQKDLAGAISLFERIGREPVSENQHQLPPPPPGNNQQTKEQSSSSKGGVMKLPDAVCYEALFNVFLVFKRADLLPRYLERMKDEKVHMTAYVVNTLMKVYASAGDIQKARDLFESLVDPAPGHAGLYNHPNSPHGSNGSNGMGNQIIDDERIYREPSCYETIIRIEFGAGHLQNVKALLDRLIEREYPVAIVNRIKKIVNL</sequence>
<feature type="compositionally biased region" description="Polar residues" evidence="2">
    <location>
        <begin position="172"/>
        <end position="198"/>
    </location>
</feature>
<name>A0A5B0NPL0_PUCGR</name>
<evidence type="ECO:0000313" key="3">
    <source>
        <dbReference type="EMBL" id="KAA1070559.1"/>
    </source>
</evidence>
<protein>
    <recommendedName>
        <fullName evidence="7">Pentacotripeptide-repeat region of PRORP domain-containing protein</fullName>
    </recommendedName>
</protein>
<dbReference type="EMBL" id="VSWC01000171">
    <property type="protein sequence ID" value="KAA1070559.1"/>
    <property type="molecule type" value="Genomic_DNA"/>
</dbReference>
<comment type="caution">
    <text evidence="4">The sequence shown here is derived from an EMBL/GenBank/DDBJ whole genome shotgun (WGS) entry which is preliminary data.</text>
</comment>
<feature type="region of interest" description="Disordered" evidence="2">
    <location>
        <begin position="47"/>
        <end position="80"/>
    </location>
</feature>
<dbReference type="Gene3D" id="1.25.40.10">
    <property type="entry name" value="Tetratricopeptide repeat domain"/>
    <property type="match status" value="2"/>
</dbReference>
<dbReference type="GO" id="GO:0005739">
    <property type="term" value="C:mitochondrion"/>
    <property type="evidence" value="ECO:0007669"/>
    <property type="project" value="TreeGrafter"/>
</dbReference>
<feature type="repeat" description="PPR" evidence="1">
    <location>
        <begin position="1290"/>
        <end position="1324"/>
    </location>
</feature>
<reference evidence="5 6" key="1">
    <citation type="submission" date="2019-05" db="EMBL/GenBank/DDBJ databases">
        <title>Emergence of the Ug99 lineage of the wheat stem rust pathogen through somatic hybridization.</title>
        <authorList>
            <person name="Li F."/>
            <person name="Upadhyaya N.M."/>
            <person name="Sperschneider J."/>
            <person name="Matny O."/>
            <person name="Nguyen-Phuc H."/>
            <person name="Mago R."/>
            <person name="Raley C."/>
            <person name="Miller M.E."/>
            <person name="Silverstein K.A.T."/>
            <person name="Henningsen E."/>
            <person name="Hirsch C.D."/>
            <person name="Visser B."/>
            <person name="Pretorius Z.A."/>
            <person name="Steffenson B.J."/>
            <person name="Schwessinger B."/>
            <person name="Dodds P.N."/>
            <person name="Figueroa M."/>
        </authorList>
    </citation>
    <scope>NUCLEOTIDE SEQUENCE [LARGE SCALE GENOMIC DNA]</scope>
    <source>
        <strain evidence="3">21-0</strain>
        <strain evidence="4 6">Ug99</strain>
    </source>
</reference>
<dbReference type="PANTHER" id="PTHR47934">
    <property type="entry name" value="PENTATRICOPEPTIDE REPEAT-CONTAINING PROTEIN PET309, MITOCHONDRIAL"/>
    <property type="match status" value="1"/>
</dbReference>
<feature type="compositionally biased region" description="Polar residues" evidence="2">
    <location>
        <begin position="260"/>
        <end position="272"/>
    </location>
</feature>
<dbReference type="Pfam" id="PF01535">
    <property type="entry name" value="PPR"/>
    <property type="match status" value="1"/>
</dbReference>
<keyword evidence="5" id="KW-1185">Reference proteome</keyword>
<evidence type="ECO:0008006" key="7">
    <source>
        <dbReference type="Google" id="ProtNLM"/>
    </source>
</evidence>
<feature type="region of interest" description="Disordered" evidence="2">
    <location>
        <begin position="259"/>
        <end position="305"/>
    </location>
</feature>